<evidence type="ECO:0000256" key="1">
    <source>
        <dbReference type="SAM" id="MobiDB-lite"/>
    </source>
</evidence>
<organism evidence="2 3">
    <name type="scientific">Lithospermum erythrorhizon</name>
    <name type="common">Purple gromwell</name>
    <name type="synonym">Lithospermum officinale var. erythrorhizon</name>
    <dbReference type="NCBI Taxonomy" id="34254"/>
    <lineage>
        <taxon>Eukaryota</taxon>
        <taxon>Viridiplantae</taxon>
        <taxon>Streptophyta</taxon>
        <taxon>Embryophyta</taxon>
        <taxon>Tracheophyta</taxon>
        <taxon>Spermatophyta</taxon>
        <taxon>Magnoliopsida</taxon>
        <taxon>eudicotyledons</taxon>
        <taxon>Gunneridae</taxon>
        <taxon>Pentapetalae</taxon>
        <taxon>asterids</taxon>
        <taxon>lamiids</taxon>
        <taxon>Boraginales</taxon>
        <taxon>Boraginaceae</taxon>
        <taxon>Boraginoideae</taxon>
        <taxon>Lithospermeae</taxon>
        <taxon>Lithospermum</taxon>
    </lineage>
</organism>
<dbReference type="AlphaFoldDB" id="A0AAV3P9F7"/>
<evidence type="ECO:0000313" key="3">
    <source>
        <dbReference type="Proteomes" id="UP001454036"/>
    </source>
</evidence>
<dbReference type="Proteomes" id="UP001454036">
    <property type="component" value="Unassembled WGS sequence"/>
</dbReference>
<dbReference type="EMBL" id="BAABME010001209">
    <property type="protein sequence ID" value="GAA0148255.1"/>
    <property type="molecule type" value="Genomic_DNA"/>
</dbReference>
<feature type="compositionally biased region" description="Low complexity" evidence="1">
    <location>
        <begin position="1"/>
        <end position="21"/>
    </location>
</feature>
<proteinExistence type="predicted"/>
<keyword evidence="3" id="KW-1185">Reference proteome</keyword>
<evidence type="ECO:0000313" key="2">
    <source>
        <dbReference type="EMBL" id="GAA0148255.1"/>
    </source>
</evidence>
<protein>
    <submittedName>
        <fullName evidence="2">Uncharacterized protein</fullName>
    </submittedName>
</protein>
<name>A0AAV3P9F7_LITER</name>
<sequence length="170" mass="19275">MASSPSGGLSPSPAYSSSVVPTLGRTPSPEYTPVAIDHYIYRHRWIALCGRLRGKRVAQLRDMKYEIFEQLEADLEDDPESSVMCAALGLFFRWVDLTDTLSDEARMRRSPYLILLEDARSKVVSQSLRNRELLPHANSHFIDSVASRLLLERNQETLSELAVIAHRVEF</sequence>
<feature type="region of interest" description="Disordered" evidence="1">
    <location>
        <begin position="1"/>
        <end position="22"/>
    </location>
</feature>
<gene>
    <name evidence="2" type="ORF">LIER_07750</name>
</gene>
<comment type="caution">
    <text evidence="2">The sequence shown here is derived from an EMBL/GenBank/DDBJ whole genome shotgun (WGS) entry which is preliminary data.</text>
</comment>
<reference evidence="2 3" key="1">
    <citation type="submission" date="2024-01" db="EMBL/GenBank/DDBJ databases">
        <title>The complete chloroplast genome sequence of Lithospermum erythrorhizon: insights into the phylogenetic relationship among Boraginaceae species and the maternal lineages of purple gromwells.</title>
        <authorList>
            <person name="Okada T."/>
            <person name="Watanabe K."/>
        </authorList>
    </citation>
    <scope>NUCLEOTIDE SEQUENCE [LARGE SCALE GENOMIC DNA]</scope>
</reference>
<accession>A0AAV3P9F7</accession>